<reference evidence="1" key="5">
    <citation type="journal article" date="2021" name="G3 (Bethesda)">
        <title>Aegilops tauschii genome assembly Aet v5.0 features greater sequence contiguity and improved annotation.</title>
        <authorList>
            <person name="Wang L."/>
            <person name="Zhu T."/>
            <person name="Rodriguez J.C."/>
            <person name="Deal K.R."/>
            <person name="Dubcovsky J."/>
            <person name="McGuire P.E."/>
            <person name="Lux T."/>
            <person name="Spannagl M."/>
            <person name="Mayer K.F.X."/>
            <person name="Baldrich P."/>
            <person name="Meyers B.C."/>
            <person name="Huo N."/>
            <person name="Gu Y.Q."/>
            <person name="Zhou H."/>
            <person name="Devos K.M."/>
            <person name="Bennetzen J.L."/>
            <person name="Unver T."/>
            <person name="Budak H."/>
            <person name="Gulick P.J."/>
            <person name="Galiba G."/>
            <person name="Kalapos B."/>
            <person name="Nelson D.R."/>
            <person name="Li P."/>
            <person name="You F.M."/>
            <person name="Luo M.C."/>
            <person name="Dvorak J."/>
        </authorList>
    </citation>
    <scope>NUCLEOTIDE SEQUENCE [LARGE SCALE GENOMIC DNA]</scope>
    <source>
        <strain evidence="1">cv. AL8/78</strain>
    </source>
</reference>
<protein>
    <recommendedName>
        <fullName evidence="3">Myb/SANT-like domain-containing protein</fullName>
    </recommendedName>
</protein>
<evidence type="ECO:0008006" key="3">
    <source>
        <dbReference type="Google" id="ProtNLM"/>
    </source>
</evidence>
<keyword evidence="2" id="KW-1185">Reference proteome</keyword>
<reference evidence="2" key="1">
    <citation type="journal article" date="2014" name="Science">
        <title>Ancient hybridizations among the ancestral genomes of bread wheat.</title>
        <authorList>
            <consortium name="International Wheat Genome Sequencing Consortium,"/>
            <person name="Marcussen T."/>
            <person name="Sandve S.R."/>
            <person name="Heier L."/>
            <person name="Spannagl M."/>
            <person name="Pfeifer M."/>
            <person name="Jakobsen K.S."/>
            <person name="Wulff B.B."/>
            <person name="Steuernagel B."/>
            <person name="Mayer K.F."/>
            <person name="Olsen O.A."/>
        </authorList>
    </citation>
    <scope>NUCLEOTIDE SEQUENCE [LARGE SCALE GENOMIC DNA]</scope>
    <source>
        <strain evidence="2">cv. AL8/78</strain>
    </source>
</reference>
<dbReference type="STRING" id="200361.A0A453RWJ8"/>
<dbReference type="Gramene" id="AET7Gv20740000.1">
    <property type="protein sequence ID" value="AET7Gv20740000.1"/>
    <property type="gene ID" value="AET7Gv20740000"/>
</dbReference>
<reference evidence="1" key="3">
    <citation type="journal article" date="2017" name="Nature">
        <title>Genome sequence of the progenitor of the wheat D genome Aegilops tauschii.</title>
        <authorList>
            <person name="Luo M.C."/>
            <person name="Gu Y.Q."/>
            <person name="Puiu D."/>
            <person name="Wang H."/>
            <person name="Twardziok S.O."/>
            <person name="Deal K.R."/>
            <person name="Huo N."/>
            <person name="Zhu T."/>
            <person name="Wang L."/>
            <person name="Wang Y."/>
            <person name="McGuire P.E."/>
            <person name="Liu S."/>
            <person name="Long H."/>
            <person name="Ramasamy R.K."/>
            <person name="Rodriguez J.C."/>
            <person name="Van S.L."/>
            <person name="Yuan L."/>
            <person name="Wang Z."/>
            <person name="Xia Z."/>
            <person name="Xiao L."/>
            <person name="Anderson O.D."/>
            <person name="Ouyang S."/>
            <person name="Liang Y."/>
            <person name="Zimin A.V."/>
            <person name="Pertea G."/>
            <person name="Qi P."/>
            <person name="Bennetzen J.L."/>
            <person name="Dai X."/>
            <person name="Dawson M.W."/>
            <person name="Muller H.G."/>
            <person name="Kugler K."/>
            <person name="Rivarola-Duarte L."/>
            <person name="Spannagl M."/>
            <person name="Mayer K.F.X."/>
            <person name="Lu F.H."/>
            <person name="Bevan M.W."/>
            <person name="Leroy P."/>
            <person name="Li P."/>
            <person name="You F.M."/>
            <person name="Sun Q."/>
            <person name="Liu Z."/>
            <person name="Lyons E."/>
            <person name="Wicker T."/>
            <person name="Salzberg S.L."/>
            <person name="Devos K.M."/>
            <person name="Dvorak J."/>
        </authorList>
    </citation>
    <scope>NUCLEOTIDE SEQUENCE [LARGE SCALE GENOMIC DNA]</scope>
    <source>
        <strain evidence="1">cv. AL8/78</strain>
    </source>
</reference>
<dbReference type="EnsemblPlants" id="AET7Gv20740000.1">
    <property type="protein sequence ID" value="AET7Gv20740000.1"/>
    <property type="gene ID" value="AET7Gv20740000"/>
</dbReference>
<dbReference type="AlphaFoldDB" id="A0A453RWJ8"/>
<reference evidence="1" key="4">
    <citation type="submission" date="2019-03" db="UniProtKB">
        <authorList>
            <consortium name="EnsemblPlants"/>
        </authorList>
    </citation>
    <scope>IDENTIFICATION</scope>
</reference>
<name>A0A453RWJ8_AEGTS</name>
<dbReference type="Proteomes" id="UP000015105">
    <property type="component" value="Chromosome 7D"/>
</dbReference>
<reference evidence="2" key="2">
    <citation type="journal article" date="2017" name="Nat. Plants">
        <title>The Aegilops tauschii genome reveals multiple impacts of transposons.</title>
        <authorList>
            <person name="Zhao G."/>
            <person name="Zou C."/>
            <person name="Li K."/>
            <person name="Wang K."/>
            <person name="Li T."/>
            <person name="Gao L."/>
            <person name="Zhang X."/>
            <person name="Wang H."/>
            <person name="Yang Z."/>
            <person name="Liu X."/>
            <person name="Jiang W."/>
            <person name="Mao L."/>
            <person name="Kong X."/>
            <person name="Jiao Y."/>
            <person name="Jia J."/>
        </authorList>
    </citation>
    <scope>NUCLEOTIDE SEQUENCE [LARGE SCALE GENOMIC DNA]</scope>
    <source>
        <strain evidence="2">cv. AL8/78</strain>
    </source>
</reference>
<sequence>RPTNAIPCSPSKFKKNNVPKDLRRFVDHVIQEDCAGQTSKTANDDDILAIMEEVAKCEASGTSDEYNMATSCLLNHQTIASFMQWRQMKGDWLKRQFDERK</sequence>
<evidence type="ECO:0000313" key="1">
    <source>
        <dbReference type="EnsemblPlants" id="AET7Gv20740000.1"/>
    </source>
</evidence>
<accession>A0A453RWJ8</accession>
<evidence type="ECO:0000313" key="2">
    <source>
        <dbReference type="Proteomes" id="UP000015105"/>
    </source>
</evidence>
<organism evidence="1 2">
    <name type="scientific">Aegilops tauschii subsp. strangulata</name>
    <name type="common">Goatgrass</name>
    <dbReference type="NCBI Taxonomy" id="200361"/>
    <lineage>
        <taxon>Eukaryota</taxon>
        <taxon>Viridiplantae</taxon>
        <taxon>Streptophyta</taxon>
        <taxon>Embryophyta</taxon>
        <taxon>Tracheophyta</taxon>
        <taxon>Spermatophyta</taxon>
        <taxon>Magnoliopsida</taxon>
        <taxon>Liliopsida</taxon>
        <taxon>Poales</taxon>
        <taxon>Poaceae</taxon>
        <taxon>BOP clade</taxon>
        <taxon>Pooideae</taxon>
        <taxon>Triticodae</taxon>
        <taxon>Triticeae</taxon>
        <taxon>Triticinae</taxon>
        <taxon>Aegilops</taxon>
    </lineage>
</organism>
<proteinExistence type="predicted"/>